<dbReference type="eggNOG" id="COG0389">
    <property type="taxonomic scope" value="Bacteria"/>
</dbReference>
<dbReference type="PANTHER" id="PTHR35369:SF2">
    <property type="entry name" value="BLR3025 PROTEIN"/>
    <property type="match status" value="1"/>
</dbReference>
<gene>
    <name evidence="2" type="ORF">HOC_15652</name>
</gene>
<protein>
    <recommendedName>
        <fullName evidence="4">UmuC domain-containing protein</fullName>
    </recommendedName>
</protein>
<dbReference type="InterPro" id="IPR050356">
    <property type="entry name" value="SulA_CellDiv_inhibitor"/>
</dbReference>
<dbReference type="GO" id="GO:0006281">
    <property type="term" value="P:DNA repair"/>
    <property type="evidence" value="ECO:0007669"/>
    <property type="project" value="TreeGrafter"/>
</dbReference>
<accession>A0A059G3J3</accession>
<reference evidence="2 3" key="1">
    <citation type="journal article" date="2014" name="Antonie Van Leeuwenhoek">
        <title>Hyphomonas beringensis sp. nov. and Hyphomonas chukchiensis sp. nov., isolated from surface seawater of the Bering Sea and Chukchi Sea.</title>
        <authorList>
            <person name="Li C."/>
            <person name="Lai Q."/>
            <person name="Li G."/>
            <person name="Dong C."/>
            <person name="Wang J."/>
            <person name="Liao Y."/>
            <person name="Shao Z."/>
        </authorList>
    </citation>
    <scope>NUCLEOTIDE SEQUENCE [LARGE SCALE GENOMIC DNA]</scope>
    <source>
        <strain evidence="2 3">SCH89</strain>
    </source>
</reference>
<dbReference type="STRING" id="1280953.HOC_15652"/>
<keyword evidence="1" id="KW-0227">DNA damage</keyword>
<name>A0A059G3J3_9PROT</name>
<dbReference type="SUPFAM" id="SSF56672">
    <property type="entry name" value="DNA/RNA polymerases"/>
    <property type="match status" value="1"/>
</dbReference>
<dbReference type="CDD" id="cd03468">
    <property type="entry name" value="PolY_like"/>
    <property type="match status" value="1"/>
</dbReference>
<dbReference type="PATRIC" id="fig|1280953.3.peg.3140"/>
<evidence type="ECO:0000313" key="3">
    <source>
        <dbReference type="Proteomes" id="UP000024942"/>
    </source>
</evidence>
<dbReference type="Proteomes" id="UP000024942">
    <property type="component" value="Unassembled WGS sequence"/>
</dbReference>
<dbReference type="AlphaFoldDB" id="A0A059G3J3"/>
<sequence>MRLPDACATLPNLLREEIDRESDDKSLLALASWLVRFSPLIAIDEADALILETTGCDHLFGGEARMARELSRRLDEVGYGHRLAFAGTRGAAYALSHEKAGAQSPAILPFGDESEGLSNLPVRALRLSSMTLTLLRRFGLTRIGQLYEIDRKALERRFHSREAAEAVCLRLDQALGQRPEPFEPFRPPPNHCVHLSCPEPLTDGTGVKASLSTLSDRLCKALAAKGLGAQTFIFRTFCSDGSVNTLSVNAARPACAPNHLLRLFNEKTDRIDPGFGIDFLQLEAFRTAPMSVGSRPLSGALAQTDVDEAALSTLADRINARLGEGSVTVSVPVSRHLVDTAEEIRPFAGEIPKCTLASGIMYGLRPIRVFDRAERVEVVSEVPDGPPLRFVWHRLVHHITRADGPERIAPEWWTYLPSSPGEPRTLPRTRDYYRVEDTKGRRYWLFREGLYGDKRGAIPEWFLQGLFA</sequence>
<dbReference type="PANTHER" id="PTHR35369">
    <property type="entry name" value="BLR3025 PROTEIN-RELATED"/>
    <property type="match status" value="1"/>
</dbReference>
<evidence type="ECO:0000256" key="1">
    <source>
        <dbReference type="ARBA" id="ARBA00022763"/>
    </source>
</evidence>
<dbReference type="InterPro" id="IPR043502">
    <property type="entry name" value="DNA/RNA_pol_sf"/>
</dbReference>
<proteinExistence type="predicted"/>
<evidence type="ECO:0008006" key="4">
    <source>
        <dbReference type="Google" id="ProtNLM"/>
    </source>
</evidence>
<evidence type="ECO:0000313" key="2">
    <source>
        <dbReference type="EMBL" id="KDA01397.1"/>
    </source>
</evidence>
<organism evidence="2 3">
    <name type="scientific">Hyphomonas oceanitis SCH89</name>
    <dbReference type="NCBI Taxonomy" id="1280953"/>
    <lineage>
        <taxon>Bacteria</taxon>
        <taxon>Pseudomonadati</taxon>
        <taxon>Pseudomonadota</taxon>
        <taxon>Alphaproteobacteria</taxon>
        <taxon>Hyphomonadales</taxon>
        <taxon>Hyphomonadaceae</taxon>
        <taxon>Hyphomonas</taxon>
    </lineage>
</organism>
<keyword evidence="3" id="KW-1185">Reference proteome</keyword>
<dbReference type="EMBL" id="ARYL01000029">
    <property type="protein sequence ID" value="KDA01397.1"/>
    <property type="molecule type" value="Genomic_DNA"/>
</dbReference>
<comment type="caution">
    <text evidence="2">The sequence shown here is derived from an EMBL/GenBank/DDBJ whole genome shotgun (WGS) entry which is preliminary data.</text>
</comment>